<reference evidence="1" key="1">
    <citation type="submission" date="2018-03" db="EMBL/GenBank/DDBJ databases">
        <title>Genomic characterization of a polymicrobial infection associated with a disease outbreak in Pacific white shrimp (Litopenaeus vannamei).</title>
        <authorList>
            <person name="Turner J.W."/>
            <person name="Bachand P.T."/>
            <person name="Tallman J."/>
            <person name="Elledge N.C."/>
            <person name="Pinnell L.J."/>
            <person name="Laughlin R.C."/>
            <person name="Zimba P.V."/>
        </authorList>
    </citation>
    <scope>NUCLEOTIDE SEQUENCE</scope>
    <source>
        <strain evidence="1">Hep-2b-22</strain>
    </source>
</reference>
<sequence>MLELAFAEQSFISSDKLKKILSQAIAQADLPVVERYTVSFKDTDYSAKSGGFRPVEIAINQTASGEWIIEYITEFAYFGNYYPELERSVDFDISSGSWFMAYSGWSSIDCDDCREFYNLWESNFIQYIKMKVYDSITVTE</sequence>
<protein>
    <submittedName>
        <fullName evidence="1">DUF2787 domain-containing protein</fullName>
    </submittedName>
</protein>
<keyword evidence="2" id="KW-1185">Reference proteome</keyword>
<name>A0ACD3SVY5_PHODM</name>
<evidence type="ECO:0000313" key="2">
    <source>
        <dbReference type="Proteomes" id="UP000718715"/>
    </source>
</evidence>
<gene>
    <name evidence="1" type="ORF">DA092_16425</name>
</gene>
<dbReference type="EMBL" id="PZOJ01000116">
    <property type="protein sequence ID" value="TMX71977.1"/>
    <property type="molecule type" value="Genomic_DNA"/>
</dbReference>
<organism evidence="1 2">
    <name type="scientific">Photobacterium damselae</name>
    <dbReference type="NCBI Taxonomy" id="38293"/>
    <lineage>
        <taxon>Bacteria</taxon>
        <taxon>Pseudomonadati</taxon>
        <taxon>Pseudomonadota</taxon>
        <taxon>Gammaproteobacteria</taxon>
        <taxon>Vibrionales</taxon>
        <taxon>Vibrionaceae</taxon>
        <taxon>Photobacterium</taxon>
    </lineage>
</organism>
<evidence type="ECO:0000313" key="1">
    <source>
        <dbReference type="EMBL" id="TMX71977.1"/>
    </source>
</evidence>
<dbReference type="Proteomes" id="UP000718715">
    <property type="component" value="Unassembled WGS sequence"/>
</dbReference>
<accession>A0ACD3SVY5</accession>
<comment type="caution">
    <text evidence="1">The sequence shown here is derived from an EMBL/GenBank/DDBJ whole genome shotgun (WGS) entry which is preliminary data.</text>
</comment>
<proteinExistence type="predicted"/>